<comment type="subcellular location">
    <subcellularLocation>
        <location evidence="1">Membrane</location>
        <topology evidence="1">Multi-pass membrane protein</topology>
    </subcellularLocation>
</comment>
<evidence type="ECO:0000256" key="5">
    <source>
        <dbReference type="ARBA" id="ARBA00023136"/>
    </source>
</evidence>
<keyword evidence="8" id="KW-1185">Reference proteome</keyword>
<dbReference type="EMBL" id="BJNV01000051">
    <property type="protein sequence ID" value="GEC96699.1"/>
    <property type="molecule type" value="Genomic_DNA"/>
</dbReference>
<feature type="transmembrane region" description="Helical" evidence="6">
    <location>
        <begin position="197"/>
        <end position="218"/>
    </location>
</feature>
<dbReference type="InterPro" id="IPR022301">
    <property type="entry name" value="Integral_membrane_YjbE"/>
</dbReference>
<feature type="transmembrane region" description="Helical" evidence="6">
    <location>
        <begin position="162"/>
        <end position="182"/>
    </location>
</feature>
<dbReference type="Pfam" id="PF03741">
    <property type="entry name" value="TerC"/>
    <property type="match status" value="1"/>
</dbReference>
<evidence type="ECO:0000256" key="4">
    <source>
        <dbReference type="ARBA" id="ARBA00022989"/>
    </source>
</evidence>
<evidence type="ECO:0000256" key="3">
    <source>
        <dbReference type="ARBA" id="ARBA00022692"/>
    </source>
</evidence>
<accession>A0A4Y4CYB8</accession>
<dbReference type="InterPro" id="IPR005496">
    <property type="entry name" value="Integral_membrane_TerC"/>
</dbReference>
<gene>
    <name evidence="7" type="ORF">ZRA01_27720</name>
</gene>
<reference evidence="7 8" key="1">
    <citation type="submission" date="2019-06" db="EMBL/GenBank/DDBJ databases">
        <title>Whole genome shotgun sequence of Zoogloea ramigera NBRC 15342.</title>
        <authorList>
            <person name="Hosoyama A."/>
            <person name="Uohara A."/>
            <person name="Ohji S."/>
            <person name="Ichikawa N."/>
        </authorList>
    </citation>
    <scope>NUCLEOTIDE SEQUENCE [LARGE SCALE GENOMIC DNA]</scope>
    <source>
        <strain evidence="7 8">NBRC 15342</strain>
    </source>
</reference>
<evidence type="ECO:0000256" key="2">
    <source>
        <dbReference type="ARBA" id="ARBA00007511"/>
    </source>
</evidence>
<dbReference type="PANTHER" id="PTHR30238">
    <property type="entry name" value="MEMBRANE BOUND PREDICTED REDOX MODULATOR"/>
    <property type="match status" value="1"/>
</dbReference>
<feature type="transmembrane region" description="Helical" evidence="6">
    <location>
        <begin position="6"/>
        <end position="32"/>
    </location>
</feature>
<organism evidence="7 8">
    <name type="scientific">Zoogloea ramigera</name>
    <dbReference type="NCBI Taxonomy" id="350"/>
    <lineage>
        <taxon>Bacteria</taxon>
        <taxon>Pseudomonadati</taxon>
        <taxon>Pseudomonadota</taxon>
        <taxon>Betaproteobacteria</taxon>
        <taxon>Rhodocyclales</taxon>
        <taxon>Zoogloeaceae</taxon>
        <taxon>Zoogloea</taxon>
    </lineage>
</organism>
<evidence type="ECO:0000256" key="6">
    <source>
        <dbReference type="SAM" id="Phobius"/>
    </source>
</evidence>
<feature type="transmembrane region" description="Helical" evidence="6">
    <location>
        <begin position="136"/>
        <end position="155"/>
    </location>
</feature>
<comment type="caution">
    <text evidence="7">The sequence shown here is derived from an EMBL/GenBank/DDBJ whole genome shotgun (WGS) entry which is preliminary data.</text>
</comment>
<evidence type="ECO:0000313" key="8">
    <source>
        <dbReference type="Proteomes" id="UP000318422"/>
    </source>
</evidence>
<evidence type="ECO:0000313" key="7">
    <source>
        <dbReference type="EMBL" id="GEC96699.1"/>
    </source>
</evidence>
<name>A0A4Y4CYB8_ZOORA</name>
<evidence type="ECO:0000256" key="1">
    <source>
        <dbReference type="ARBA" id="ARBA00004141"/>
    </source>
</evidence>
<dbReference type="PANTHER" id="PTHR30238:SF4">
    <property type="entry name" value="SLL1022 PROTEIN"/>
    <property type="match status" value="1"/>
</dbReference>
<keyword evidence="4 6" id="KW-1133">Transmembrane helix</keyword>
<keyword evidence="5 6" id="KW-0472">Membrane</keyword>
<dbReference type="Proteomes" id="UP000318422">
    <property type="component" value="Unassembled WGS sequence"/>
</dbReference>
<dbReference type="AlphaFoldDB" id="A0A4Y4CYB8"/>
<proteinExistence type="inferred from homology"/>
<sequence>MDASTFLIAVAQIIMIDILLGGDNAVVIALACRRLPEAQRAKGIFWGVVGAIAVRIVLIFFAVQLLALPWLKLLGAVLLLWIGIKLLLPEDDDAHEGMAASDNLWGAVRTVIVADVVMSLDNVIAVAGAAHGDMALVVFGILVSVPIIVWGSRFVLKLMDRFPVVITLGGALLGWIAGGMAVSDSAVTGYFGALPGWLKYASGAAGAVLVVAVGKWLAHRHARKAEVIEISLDAPAASDKQGGQA</sequence>
<feature type="transmembrane region" description="Helical" evidence="6">
    <location>
        <begin position="44"/>
        <end position="63"/>
    </location>
</feature>
<protein>
    <submittedName>
        <fullName evidence="7">Membrane protein</fullName>
    </submittedName>
</protein>
<comment type="similarity">
    <text evidence="2">Belongs to the TerC family.</text>
</comment>
<dbReference type="OrthoDB" id="5295733at2"/>
<dbReference type="GO" id="GO:0016020">
    <property type="term" value="C:membrane"/>
    <property type="evidence" value="ECO:0007669"/>
    <property type="project" value="UniProtKB-SubCell"/>
</dbReference>
<dbReference type="RefSeq" id="WP_141353265.1">
    <property type="nucleotide sequence ID" value="NZ_BJNV01000051.1"/>
</dbReference>
<keyword evidence="3 6" id="KW-0812">Transmembrane</keyword>
<dbReference type="NCBIfam" id="TIGR03717">
    <property type="entry name" value="R_switched_YjbE"/>
    <property type="match status" value="1"/>
</dbReference>